<feature type="signal peptide" evidence="2">
    <location>
        <begin position="1"/>
        <end position="17"/>
    </location>
</feature>
<keyword evidence="2" id="KW-0732">Signal</keyword>
<keyword evidence="3" id="KW-0176">Collagen</keyword>
<gene>
    <name evidence="3" type="ORF">HOLleu_12641</name>
</gene>
<evidence type="ECO:0000313" key="4">
    <source>
        <dbReference type="Proteomes" id="UP001152320"/>
    </source>
</evidence>
<evidence type="ECO:0000313" key="3">
    <source>
        <dbReference type="EMBL" id="KAJ8041739.1"/>
    </source>
</evidence>
<comment type="caution">
    <text evidence="3">The sequence shown here is derived from an EMBL/GenBank/DDBJ whole genome shotgun (WGS) entry which is preliminary data.</text>
</comment>
<proteinExistence type="predicted"/>
<dbReference type="EMBL" id="JAIZAY010000005">
    <property type="protein sequence ID" value="KAJ8041739.1"/>
    <property type="molecule type" value="Genomic_DNA"/>
</dbReference>
<dbReference type="PANTHER" id="PTHR24024">
    <property type="entry name" value="PULMONARY SURFACTANT-ASSOCIATED PROTEIN A"/>
    <property type="match status" value="1"/>
</dbReference>
<dbReference type="GO" id="GO:0005581">
    <property type="term" value="C:collagen trimer"/>
    <property type="evidence" value="ECO:0007669"/>
    <property type="project" value="UniProtKB-KW"/>
</dbReference>
<keyword evidence="1" id="KW-0175">Coiled coil</keyword>
<protein>
    <submittedName>
        <fullName evidence="3">Short-chain collagen C4</fullName>
    </submittedName>
</protein>
<dbReference type="PANTHER" id="PTHR24024:SF18">
    <property type="entry name" value="SHORT-CHAIN COLLAGEN C4-LIKE"/>
    <property type="match status" value="1"/>
</dbReference>
<feature type="coiled-coil region" evidence="1">
    <location>
        <begin position="47"/>
        <end position="74"/>
    </location>
</feature>
<accession>A0A9Q1CBN7</accession>
<keyword evidence="4" id="KW-1185">Reference proteome</keyword>
<dbReference type="GO" id="GO:0005615">
    <property type="term" value="C:extracellular space"/>
    <property type="evidence" value="ECO:0007669"/>
    <property type="project" value="TreeGrafter"/>
</dbReference>
<name>A0A9Q1CBN7_HOLLE</name>
<dbReference type="AlphaFoldDB" id="A0A9Q1CBN7"/>
<dbReference type="OrthoDB" id="6086925at2759"/>
<evidence type="ECO:0000256" key="2">
    <source>
        <dbReference type="SAM" id="SignalP"/>
    </source>
</evidence>
<dbReference type="Proteomes" id="UP001152320">
    <property type="component" value="Chromosome 5"/>
</dbReference>
<organism evidence="3 4">
    <name type="scientific">Holothuria leucospilota</name>
    <name type="common">Black long sea cucumber</name>
    <name type="synonym">Mertensiothuria leucospilota</name>
    <dbReference type="NCBI Taxonomy" id="206669"/>
    <lineage>
        <taxon>Eukaryota</taxon>
        <taxon>Metazoa</taxon>
        <taxon>Echinodermata</taxon>
        <taxon>Eleutherozoa</taxon>
        <taxon>Echinozoa</taxon>
        <taxon>Holothuroidea</taxon>
        <taxon>Aspidochirotacea</taxon>
        <taxon>Aspidochirotida</taxon>
        <taxon>Holothuriidae</taxon>
        <taxon>Holothuria</taxon>
    </lineage>
</organism>
<feature type="chain" id="PRO_5040423742" evidence="2">
    <location>
        <begin position="18"/>
        <end position="370"/>
    </location>
</feature>
<dbReference type="InterPro" id="IPR051077">
    <property type="entry name" value="Ca-dependent_lectin"/>
</dbReference>
<reference evidence="3" key="1">
    <citation type="submission" date="2021-10" db="EMBL/GenBank/DDBJ databases">
        <title>Tropical sea cucumber genome reveals ecological adaptation and Cuvierian tubules defense mechanism.</title>
        <authorList>
            <person name="Chen T."/>
        </authorList>
    </citation>
    <scope>NUCLEOTIDE SEQUENCE</scope>
    <source>
        <strain evidence="3">Nanhai2018</strain>
        <tissue evidence="3">Muscle</tissue>
    </source>
</reference>
<evidence type="ECO:0000256" key="1">
    <source>
        <dbReference type="SAM" id="Coils"/>
    </source>
</evidence>
<sequence>MFLPVVFLCLLVQLTSTIDAMVDPVSGSSVSLPNRDEVLPSPDTKNLASFQEMVEQLERKVASLTEEVGLLRKTWQNKIEVGGKRMRRRRDVTDNLEMTSLPKSSPECIPGTNGCPISVIPYSAAGSCILCPAGPRGYPGPAGPPGRDGRDAIALITTTGNSDSGRIDVPCRPDVFPASNTSGAVYIRWGHHGCPSSSSLIYSGTAAAPSHLSAGNGADQLCLPQDPVYDEPVAGVGGSRAFLYGLEYQIDSFPARSHRLWHDVPCAVCKAPSRFAKLMVPGKNSCPSDEWTLEYGGYLMAERSHSAHHRSLHICVDREMQVLDRTSGGASGNARALLNLVEGRCSASGGGIPCGPYVDGFEITCAVCTQ</sequence>